<evidence type="ECO:0000313" key="2">
    <source>
        <dbReference type="EMBL" id="MEQ2199954.1"/>
    </source>
</evidence>
<reference evidence="2 3" key="1">
    <citation type="submission" date="2021-06" db="EMBL/GenBank/DDBJ databases">
        <authorList>
            <person name="Palmer J.M."/>
        </authorList>
    </citation>
    <scope>NUCLEOTIDE SEQUENCE [LARGE SCALE GENOMIC DNA]</scope>
    <source>
        <strain evidence="2 3">XC_2019</strain>
        <tissue evidence="2">Muscle</tissue>
    </source>
</reference>
<dbReference type="InterPro" id="IPR006652">
    <property type="entry name" value="Kelch_1"/>
</dbReference>
<dbReference type="PANTHER" id="PTHR45632:SF13">
    <property type="entry name" value="KELCH-LIKE PROTEIN 26"/>
    <property type="match status" value="1"/>
</dbReference>
<dbReference type="InterPro" id="IPR015915">
    <property type="entry name" value="Kelch-typ_b-propeller"/>
</dbReference>
<comment type="caution">
    <text evidence="2">The sequence shown here is derived from an EMBL/GenBank/DDBJ whole genome shotgun (WGS) entry which is preliminary data.</text>
</comment>
<dbReference type="Proteomes" id="UP001434883">
    <property type="component" value="Unassembled WGS sequence"/>
</dbReference>
<name>A0ABV0QVT4_9TELE</name>
<gene>
    <name evidence="2" type="ORF">XENOCAPTIV_017955</name>
</gene>
<organism evidence="2 3">
    <name type="scientific">Xenoophorus captivus</name>
    <dbReference type="NCBI Taxonomy" id="1517983"/>
    <lineage>
        <taxon>Eukaryota</taxon>
        <taxon>Metazoa</taxon>
        <taxon>Chordata</taxon>
        <taxon>Craniata</taxon>
        <taxon>Vertebrata</taxon>
        <taxon>Euteleostomi</taxon>
        <taxon>Actinopterygii</taxon>
        <taxon>Neopterygii</taxon>
        <taxon>Teleostei</taxon>
        <taxon>Neoteleostei</taxon>
        <taxon>Acanthomorphata</taxon>
        <taxon>Ovalentaria</taxon>
        <taxon>Atherinomorphae</taxon>
        <taxon>Cyprinodontiformes</taxon>
        <taxon>Goodeidae</taxon>
        <taxon>Xenoophorus</taxon>
    </lineage>
</organism>
<proteinExistence type="predicted"/>
<sequence>MLTRRIGVGVAVINRLLYAVGGFDGANRLGSCECYYPERDEWRTMAPMNIVRSGAELPNQELQLIIPPCVCALGNQIFVMGGYDGTNQLNTVERYDVETDTWSFAASMRHRRSALGVTALHGRIYVLGELQ</sequence>
<dbReference type="PANTHER" id="PTHR45632">
    <property type="entry name" value="LD33804P"/>
    <property type="match status" value="1"/>
</dbReference>
<accession>A0ABV0QVT4</accession>
<dbReference type="EMBL" id="JAHRIN010025583">
    <property type="protein sequence ID" value="MEQ2199954.1"/>
    <property type="molecule type" value="Genomic_DNA"/>
</dbReference>
<dbReference type="SMART" id="SM00612">
    <property type="entry name" value="Kelch"/>
    <property type="match status" value="2"/>
</dbReference>
<keyword evidence="3" id="KW-1185">Reference proteome</keyword>
<dbReference type="SUPFAM" id="SSF117281">
    <property type="entry name" value="Kelch motif"/>
    <property type="match status" value="1"/>
</dbReference>
<evidence type="ECO:0000256" key="1">
    <source>
        <dbReference type="ARBA" id="ARBA00022441"/>
    </source>
</evidence>
<dbReference type="Pfam" id="PF01344">
    <property type="entry name" value="Kelch_1"/>
    <property type="match status" value="2"/>
</dbReference>
<evidence type="ECO:0000313" key="3">
    <source>
        <dbReference type="Proteomes" id="UP001434883"/>
    </source>
</evidence>
<keyword evidence="1" id="KW-0880">Kelch repeat</keyword>
<protein>
    <submittedName>
        <fullName evidence="2">Uncharacterized protein</fullName>
    </submittedName>
</protein>
<dbReference type="Gene3D" id="2.120.10.80">
    <property type="entry name" value="Kelch-type beta propeller"/>
    <property type="match status" value="1"/>
</dbReference>